<name>A0ABW9H224_9FIRM</name>
<evidence type="ECO:0000313" key="1">
    <source>
        <dbReference type="EMBL" id="MFM9414352.1"/>
    </source>
</evidence>
<keyword evidence="2" id="KW-1185">Reference proteome</keyword>
<evidence type="ECO:0000313" key="2">
    <source>
        <dbReference type="Proteomes" id="UP001631949"/>
    </source>
</evidence>
<comment type="caution">
    <text evidence="1">The sequence shown here is derived from an EMBL/GenBank/DDBJ whole genome shotgun (WGS) entry which is preliminary data.</text>
</comment>
<gene>
    <name evidence="1" type="ORF">ACKQTC_08230</name>
</gene>
<proteinExistence type="predicted"/>
<reference evidence="1 2" key="1">
    <citation type="journal article" date="2016" name="Int. J. Syst. Evol. Microbiol.">
        <title>Peptococcus simiae sp. nov., isolated from rhesus macaque faeces and emended description of the genus Peptococcus.</title>
        <authorList>
            <person name="Shkoporov A.N."/>
            <person name="Efimov B.A."/>
            <person name="Kondova I."/>
            <person name="Ouwerling B."/>
            <person name="Chaplin A.V."/>
            <person name="Shcherbakova V.A."/>
            <person name="Langermans J.A.M."/>
        </authorList>
    </citation>
    <scope>NUCLEOTIDE SEQUENCE [LARGE SCALE GENOMIC DNA]</scope>
    <source>
        <strain evidence="1 2">M108</strain>
    </source>
</reference>
<protein>
    <submittedName>
        <fullName evidence="1">Uncharacterized protein</fullName>
    </submittedName>
</protein>
<dbReference type="EMBL" id="JBJUVG010000014">
    <property type="protein sequence ID" value="MFM9414352.1"/>
    <property type="molecule type" value="Genomic_DNA"/>
</dbReference>
<dbReference type="RefSeq" id="WP_408977966.1">
    <property type="nucleotide sequence ID" value="NZ_JBJUVG010000014.1"/>
</dbReference>
<sequence length="64" mass="6964">MGVKSMGSFSGKCGGGVVFNIWQYSFFILLGTCSGKIRNLGAKSVLVQKKRFSGARGYLIQKKQ</sequence>
<dbReference type="Proteomes" id="UP001631949">
    <property type="component" value="Unassembled WGS sequence"/>
</dbReference>
<organism evidence="1 2">
    <name type="scientific">Peptococcus simiae</name>
    <dbReference type="NCBI Taxonomy" id="1643805"/>
    <lineage>
        <taxon>Bacteria</taxon>
        <taxon>Bacillati</taxon>
        <taxon>Bacillota</taxon>
        <taxon>Clostridia</taxon>
        <taxon>Eubacteriales</taxon>
        <taxon>Peptococcaceae</taxon>
        <taxon>Peptococcus</taxon>
    </lineage>
</organism>
<accession>A0ABW9H224</accession>